<dbReference type="Pfam" id="PF02498">
    <property type="entry name" value="Bro-N"/>
    <property type="match status" value="1"/>
</dbReference>
<gene>
    <name evidence="3" type="ORF">ERS852380_00601</name>
    <name evidence="5" type="ORF">GKD67_00260</name>
    <name evidence="4" type="ORF">PN599_05785</name>
</gene>
<reference evidence="5 7" key="2">
    <citation type="journal article" date="2019" name="Nat. Med.">
        <title>A library of human gut bacterial isolates paired with longitudinal multiomics data enables mechanistic microbiome research.</title>
        <authorList>
            <person name="Poyet M."/>
            <person name="Groussin M."/>
            <person name="Gibbons S.M."/>
            <person name="Avila-Pacheco J."/>
            <person name="Jiang X."/>
            <person name="Kearney S.M."/>
            <person name="Perrotta A.R."/>
            <person name="Berdy B."/>
            <person name="Zhao S."/>
            <person name="Lieberman T.D."/>
            <person name="Swanson P.K."/>
            <person name="Smith M."/>
            <person name="Roesemann S."/>
            <person name="Alexander J.E."/>
            <person name="Rich S.A."/>
            <person name="Livny J."/>
            <person name="Vlamakis H."/>
            <person name="Clish C."/>
            <person name="Bullock K."/>
            <person name="Deik A."/>
            <person name="Scott J."/>
            <person name="Pierce K.A."/>
            <person name="Xavier R.J."/>
            <person name="Alm E.J."/>
        </authorList>
    </citation>
    <scope>NUCLEOTIDE SEQUENCE [LARGE SCALE GENOMIC DNA]</scope>
    <source>
        <strain evidence="5 7">BIOML-A9</strain>
    </source>
</reference>
<evidence type="ECO:0000313" key="5">
    <source>
        <dbReference type="EMBL" id="MRY91699.1"/>
    </source>
</evidence>
<dbReference type="AlphaFoldDB" id="A0A173XZD5"/>
<dbReference type="InterPro" id="IPR005039">
    <property type="entry name" value="Ant_C"/>
</dbReference>
<dbReference type="Proteomes" id="UP000461276">
    <property type="component" value="Unassembled WGS sequence"/>
</dbReference>
<evidence type="ECO:0000313" key="4">
    <source>
        <dbReference type="EMBL" id="MDB9004506.1"/>
    </source>
</evidence>
<reference evidence="4" key="3">
    <citation type="submission" date="2023-01" db="EMBL/GenBank/DDBJ databases">
        <title>Human gut microbiome strain richness.</title>
        <authorList>
            <person name="Chen-Liaw A."/>
        </authorList>
    </citation>
    <scope>NUCLEOTIDE SEQUENCE</scope>
    <source>
        <strain evidence="4">RTP21484st1_E5_RTP21484_190118</strain>
    </source>
</reference>
<evidence type="ECO:0000256" key="1">
    <source>
        <dbReference type="SAM" id="Coils"/>
    </source>
</evidence>
<dbReference type="EMBL" id="CYYK01000002">
    <property type="protein sequence ID" value="CUN56733.1"/>
    <property type="molecule type" value="Genomic_DNA"/>
</dbReference>
<evidence type="ECO:0000313" key="3">
    <source>
        <dbReference type="EMBL" id="CUN56733.1"/>
    </source>
</evidence>
<comment type="caution">
    <text evidence="5">The sequence shown here is derived from an EMBL/GenBank/DDBJ whole genome shotgun (WGS) entry which is preliminary data.</text>
</comment>
<accession>A0A173XZD5</accession>
<evidence type="ECO:0000259" key="2">
    <source>
        <dbReference type="PROSITE" id="PS51750"/>
    </source>
</evidence>
<feature type="domain" description="Bro-N" evidence="2">
    <location>
        <begin position="2"/>
        <end position="114"/>
    </location>
</feature>
<sequence>MEAKIQYFQSPVFGQIRVTVIDDKPMFVANDVAAMLGYSNRYDAINRHCKGVVKHEGVSITTNQYGKSTEQKVEISFIPESDVYRLVMRSKLPEAEKFQDWVCEEILPAIRKTGGYMIAKEDETPEEIMARALLVAKDTMKRKEERIRQLEKKVETVVKENNKLRPKADFMDKIMDADERIDIGQSAKILNLPFGRNTLFQKLRDMGVFFKNKNEPKQEYVKRGYFVLKEKWIDRNNHDGFMVLKVLVTQKGLEFLANLFKVVEQPKEEAEVI</sequence>
<dbReference type="EMBL" id="WKMY01000001">
    <property type="protein sequence ID" value="MRY91699.1"/>
    <property type="molecule type" value="Genomic_DNA"/>
</dbReference>
<dbReference type="Pfam" id="PF03374">
    <property type="entry name" value="ANT"/>
    <property type="match status" value="1"/>
</dbReference>
<dbReference type="EMBL" id="JAQMPJ010000003">
    <property type="protein sequence ID" value="MDB9004506.1"/>
    <property type="molecule type" value="Genomic_DNA"/>
</dbReference>
<evidence type="ECO:0000313" key="6">
    <source>
        <dbReference type="Proteomes" id="UP000095455"/>
    </source>
</evidence>
<dbReference type="Proteomes" id="UP001210126">
    <property type="component" value="Unassembled WGS sequence"/>
</dbReference>
<dbReference type="RefSeq" id="WP_057316570.1">
    <property type="nucleotide sequence ID" value="NZ_CAXTLT010000004.1"/>
</dbReference>
<evidence type="ECO:0000313" key="7">
    <source>
        <dbReference type="Proteomes" id="UP000461276"/>
    </source>
</evidence>
<proteinExistence type="predicted"/>
<dbReference type="GO" id="GO:0003677">
    <property type="term" value="F:DNA binding"/>
    <property type="evidence" value="ECO:0007669"/>
    <property type="project" value="InterPro"/>
</dbReference>
<reference evidence="3 6" key="1">
    <citation type="submission" date="2015-09" db="EMBL/GenBank/DDBJ databases">
        <authorList>
            <consortium name="Pathogen Informatics"/>
        </authorList>
    </citation>
    <scope>NUCLEOTIDE SEQUENCE [LARGE SCALE GENOMIC DNA]</scope>
    <source>
        <strain evidence="3 6">2789STDY5608822</strain>
    </source>
</reference>
<dbReference type="PANTHER" id="PTHR36180">
    <property type="entry name" value="DNA-BINDING PROTEIN-RELATED-RELATED"/>
    <property type="match status" value="1"/>
</dbReference>
<feature type="coiled-coil region" evidence="1">
    <location>
        <begin position="133"/>
        <end position="160"/>
    </location>
</feature>
<protein>
    <submittedName>
        <fullName evidence="4">BRO family protein</fullName>
    </submittedName>
    <submittedName>
        <fullName evidence="3">Uncharacterized phage-encoded protein</fullName>
    </submittedName>
</protein>
<dbReference type="Proteomes" id="UP000095455">
    <property type="component" value="Unassembled WGS sequence"/>
</dbReference>
<name>A0A173XZD5_PARDI</name>
<dbReference type="InterPro" id="IPR003497">
    <property type="entry name" value="BRO_N_domain"/>
</dbReference>
<organism evidence="5 7">
    <name type="scientific">Parabacteroides distasonis</name>
    <dbReference type="NCBI Taxonomy" id="823"/>
    <lineage>
        <taxon>Bacteria</taxon>
        <taxon>Pseudomonadati</taxon>
        <taxon>Bacteroidota</taxon>
        <taxon>Bacteroidia</taxon>
        <taxon>Bacteroidales</taxon>
        <taxon>Tannerellaceae</taxon>
        <taxon>Parabacteroides</taxon>
    </lineage>
</organism>
<dbReference type="SMART" id="SM01040">
    <property type="entry name" value="Bro-N"/>
    <property type="match status" value="1"/>
</dbReference>
<dbReference type="PANTHER" id="PTHR36180:SF2">
    <property type="entry name" value="BRO FAMILY PROTEIN"/>
    <property type="match status" value="1"/>
</dbReference>
<dbReference type="PROSITE" id="PS51750">
    <property type="entry name" value="BRO_N"/>
    <property type="match status" value="1"/>
</dbReference>
<keyword evidence="1" id="KW-0175">Coiled coil</keyword>